<name>A0A2N3NBR6_9PEZI</name>
<dbReference type="PANTHER" id="PTHR32251">
    <property type="entry name" value="3-OXO-5-ALPHA-STEROID 4-DEHYDROGENASE"/>
    <property type="match status" value="1"/>
</dbReference>
<feature type="compositionally biased region" description="Acidic residues" evidence="1">
    <location>
        <begin position="329"/>
        <end position="338"/>
    </location>
</feature>
<feature type="region of interest" description="Disordered" evidence="1">
    <location>
        <begin position="314"/>
        <end position="338"/>
    </location>
</feature>
<feature type="transmembrane region" description="Helical" evidence="2">
    <location>
        <begin position="105"/>
        <end position="123"/>
    </location>
</feature>
<dbReference type="PANTHER" id="PTHR32251:SF15">
    <property type="entry name" value="3-OXO-5-ALPHA-STEROID 4-DEHYDROGENASE (DUF1295)"/>
    <property type="match status" value="1"/>
</dbReference>
<dbReference type="GO" id="GO:0016020">
    <property type="term" value="C:membrane"/>
    <property type="evidence" value="ECO:0007669"/>
    <property type="project" value="TreeGrafter"/>
</dbReference>
<reference evidence="3 4" key="1">
    <citation type="journal article" date="2017" name="G3 (Bethesda)">
        <title>First Draft Genome Sequence of the Pathogenic Fungus Lomentospora prolificans (Formerly Scedosporium prolificans).</title>
        <authorList>
            <person name="Luo R."/>
            <person name="Zimin A."/>
            <person name="Workman R."/>
            <person name="Fan Y."/>
            <person name="Pertea G."/>
            <person name="Grossman N."/>
            <person name="Wear M.P."/>
            <person name="Jia B."/>
            <person name="Miller H."/>
            <person name="Casadevall A."/>
            <person name="Timp W."/>
            <person name="Zhang S.X."/>
            <person name="Salzberg S.L."/>
        </authorList>
    </citation>
    <scope>NUCLEOTIDE SEQUENCE [LARGE SCALE GENOMIC DNA]</scope>
    <source>
        <strain evidence="3 4">JHH-5317</strain>
    </source>
</reference>
<evidence type="ECO:0000256" key="2">
    <source>
        <dbReference type="SAM" id="Phobius"/>
    </source>
</evidence>
<proteinExistence type="predicted"/>
<feature type="transmembrane region" description="Helical" evidence="2">
    <location>
        <begin position="9"/>
        <end position="30"/>
    </location>
</feature>
<dbReference type="OrthoDB" id="67965at2759"/>
<dbReference type="Proteomes" id="UP000233524">
    <property type="component" value="Unassembled WGS sequence"/>
</dbReference>
<keyword evidence="2" id="KW-1133">Transmembrane helix</keyword>
<evidence type="ECO:0000313" key="3">
    <source>
        <dbReference type="EMBL" id="PKS09880.1"/>
    </source>
</evidence>
<feature type="transmembrane region" description="Helical" evidence="2">
    <location>
        <begin position="143"/>
        <end position="166"/>
    </location>
</feature>
<dbReference type="InParanoid" id="A0A2N3NBR6"/>
<evidence type="ECO:0000313" key="4">
    <source>
        <dbReference type="Proteomes" id="UP000233524"/>
    </source>
</evidence>
<feature type="transmembrane region" description="Helical" evidence="2">
    <location>
        <begin position="65"/>
        <end position="84"/>
    </location>
</feature>
<dbReference type="EMBL" id="NLAX01000010">
    <property type="protein sequence ID" value="PKS09880.1"/>
    <property type="molecule type" value="Genomic_DNA"/>
</dbReference>
<comment type="caution">
    <text evidence="3">The sequence shown here is derived from an EMBL/GenBank/DDBJ whole genome shotgun (WGS) entry which is preliminary data.</text>
</comment>
<dbReference type="Pfam" id="PF06966">
    <property type="entry name" value="DUF1295"/>
    <property type="match status" value="1"/>
</dbReference>
<organism evidence="3 4">
    <name type="scientific">Lomentospora prolificans</name>
    <dbReference type="NCBI Taxonomy" id="41688"/>
    <lineage>
        <taxon>Eukaryota</taxon>
        <taxon>Fungi</taxon>
        <taxon>Dikarya</taxon>
        <taxon>Ascomycota</taxon>
        <taxon>Pezizomycotina</taxon>
        <taxon>Sordariomycetes</taxon>
        <taxon>Hypocreomycetidae</taxon>
        <taxon>Microascales</taxon>
        <taxon>Microascaceae</taxon>
        <taxon>Lomentospora</taxon>
    </lineage>
</organism>
<evidence type="ECO:0008006" key="5">
    <source>
        <dbReference type="Google" id="ProtNLM"/>
    </source>
</evidence>
<dbReference type="Gene3D" id="1.20.120.1630">
    <property type="match status" value="1"/>
</dbReference>
<keyword evidence="2" id="KW-0472">Membrane</keyword>
<dbReference type="AlphaFoldDB" id="A0A2N3NBR6"/>
<keyword evidence="2" id="KW-0812">Transmembrane</keyword>
<sequence length="338" mass="37548">MVTKVLDDFYLGLTAIITVVYQLVFFSIAFGCKFDLLTDFAGGTNFAILAIATLSLSQDPTPRQILVTILMSVWALRLSIFLFYRILRTGHDSRFDKMRDKFFPFLGFWVFQMLWVWTVSLPVTMGNSPAVVVPQKSGGAGVAFGTAADIAGVIMFAIGFLFEVVGDWQKFAFRNKYGGGAAEVCGKGLWKYSRHPNYFGDILAQFGIYAISTSPTTSSALPSPPRAALLASIVGPLFITLLLLFVSGMPLTERPAAKRRYETDRNWDAYEQYLRRTSPLFPFPPALYSHVPVWLKRTLFLELPIYVFDPAKHSEVGRGGLNAPSEGREGEEEGEGSE</sequence>
<dbReference type="VEuPathDB" id="FungiDB:jhhlp_004503"/>
<dbReference type="PROSITE" id="PS51257">
    <property type="entry name" value="PROKAR_LIPOPROTEIN"/>
    <property type="match status" value="1"/>
</dbReference>
<accession>A0A2N3NBR6</accession>
<protein>
    <recommendedName>
        <fullName evidence="5">Steroid 5-alpha reductase C-terminal domain-containing protein</fullName>
    </recommendedName>
</protein>
<dbReference type="InterPro" id="IPR010721">
    <property type="entry name" value="UstE-like"/>
</dbReference>
<gene>
    <name evidence="3" type="ORF">jhhlp_004503</name>
</gene>
<evidence type="ECO:0000256" key="1">
    <source>
        <dbReference type="SAM" id="MobiDB-lite"/>
    </source>
</evidence>
<feature type="transmembrane region" description="Helical" evidence="2">
    <location>
        <begin position="227"/>
        <end position="251"/>
    </location>
</feature>
<keyword evidence="4" id="KW-1185">Reference proteome</keyword>